<dbReference type="PROSITE" id="PS00153">
    <property type="entry name" value="ATPASE_GAMMA"/>
    <property type="match status" value="1"/>
</dbReference>
<dbReference type="STRING" id="856793.MICA_675"/>
<evidence type="ECO:0000256" key="10">
    <source>
        <dbReference type="HAMAP-Rule" id="MF_00815"/>
    </source>
</evidence>
<keyword evidence="7 10" id="KW-0472">Membrane</keyword>
<dbReference type="PANTHER" id="PTHR11693">
    <property type="entry name" value="ATP SYNTHASE GAMMA CHAIN"/>
    <property type="match status" value="1"/>
</dbReference>
<dbReference type="GO" id="GO:0042777">
    <property type="term" value="P:proton motive force-driven plasma membrane ATP synthesis"/>
    <property type="evidence" value="ECO:0007669"/>
    <property type="project" value="UniProtKB-UniRule"/>
</dbReference>
<dbReference type="Pfam" id="PF00231">
    <property type="entry name" value="ATP-synt"/>
    <property type="match status" value="1"/>
</dbReference>
<evidence type="ECO:0000313" key="12">
    <source>
        <dbReference type="Proteomes" id="UP000009286"/>
    </source>
</evidence>
<sequence>MPSLKEYRNRIASVKSTRKITSAMKMVAASKLKKAQEQAEASQPYAHAMAGMMSRVAKGVVVGPNSPKLLIGTGSDQVHMIVVVSSDRGLCGGFNGNLVRRVRNEVRGLLNAGKTVKLVCVGRKARDILRREFPKHITHSFTGLAGKNRIGFAEADEVSQYILSQFDAGEFDVCTLMYNEFKSVLTQRPVGAQLIPFRLPEVEAANQNVDAAEADKGATSPYSFEPDEAEILSALLPKNLSIQIFGALLDSAAGEQAARMTAMDNATRNAGEMIKKLSLQYNRARQAYITKELIEIISGAEAL</sequence>
<keyword evidence="10" id="KW-1003">Cell membrane</keyword>
<dbReference type="AlphaFoldDB" id="G2KPA8"/>
<organism evidence="11 12">
    <name type="scientific">Micavibrio aeruginosavorus (strain ARL-13)</name>
    <dbReference type="NCBI Taxonomy" id="856793"/>
    <lineage>
        <taxon>Bacteria</taxon>
        <taxon>Pseudomonadati</taxon>
        <taxon>Bdellovibrionota</taxon>
        <taxon>Bdellovibrionia</taxon>
        <taxon>Bdellovibrionales</taxon>
        <taxon>Pseudobdellovibrionaceae</taxon>
        <taxon>Micavibrio</taxon>
    </lineage>
</organism>
<dbReference type="RefSeq" id="WP_014102232.1">
    <property type="nucleotide sequence ID" value="NC_016026.1"/>
</dbReference>
<dbReference type="FunFam" id="1.10.287.80:FF:000001">
    <property type="entry name" value="ATP synthase gamma chain"/>
    <property type="match status" value="1"/>
</dbReference>
<dbReference type="InterPro" id="IPR023632">
    <property type="entry name" value="ATP_synth_F1_gsu_CS"/>
</dbReference>
<dbReference type="GO" id="GO:0045259">
    <property type="term" value="C:proton-transporting ATP synthase complex"/>
    <property type="evidence" value="ECO:0007669"/>
    <property type="project" value="UniProtKB-KW"/>
</dbReference>
<dbReference type="OrthoDB" id="9812769at2"/>
<reference evidence="11 12" key="1">
    <citation type="journal article" date="2011" name="BMC Genomics">
        <title>Genomic insights into an obligate epibiotic bacterial predator: Micavibrio aeruginosavorus ARL-13.</title>
        <authorList>
            <person name="Wang Z."/>
            <person name="Kadouri D."/>
            <person name="Wu M."/>
        </authorList>
    </citation>
    <scope>NUCLEOTIDE SEQUENCE [LARGE SCALE GENOMIC DNA]</scope>
    <source>
        <strain evidence="11 12">ARL-13</strain>
    </source>
</reference>
<proteinExistence type="inferred from homology"/>
<dbReference type="KEGG" id="mai:MICA_675"/>
<dbReference type="eggNOG" id="COG0224">
    <property type="taxonomic scope" value="Bacteria"/>
</dbReference>
<dbReference type="GO" id="GO:0005524">
    <property type="term" value="F:ATP binding"/>
    <property type="evidence" value="ECO:0007669"/>
    <property type="project" value="UniProtKB-UniRule"/>
</dbReference>
<evidence type="ECO:0000313" key="11">
    <source>
        <dbReference type="EMBL" id="AEP09009.1"/>
    </source>
</evidence>
<keyword evidence="8 10" id="KW-0139">CF(1)</keyword>
<dbReference type="GO" id="GO:0005886">
    <property type="term" value="C:plasma membrane"/>
    <property type="evidence" value="ECO:0007669"/>
    <property type="project" value="UniProtKB-SubCell"/>
</dbReference>
<evidence type="ECO:0000256" key="6">
    <source>
        <dbReference type="ARBA" id="ARBA00023065"/>
    </source>
</evidence>
<dbReference type="PANTHER" id="PTHR11693:SF22">
    <property type="entry name" value="ATP SYNTHASE SUBUNIT GAMMA, MITOCHONDRIAL"/>
    <property type="match status" value="1"/>
</dbReference>
<comment type="subcellular location">
    <subcellularLocation>
        <location evidence="10">Cell inner membrane</location>
        <topology evidence="10">Peripheral membrane protein</topology>
    </subcellularLocation>
    <subcellularLocation>
        <location evidence="2">Membrane</location>
        <topology evidence="2">Peripheral membrane protein</topology>
    </subcellularLocation>
</comment>
<gene>
    <name evidence="10 11" type="primary">atpG</name>
    <name evidence="11" type="ordered locus">MICA_675</name>
</gene>
<accession>G2KPA8</accession>
<evidence type="ECO:0000256" key="1">
    <source>
        <dbReference type="ARBA" id="ARBA00003456"/>
    </source>
</evidence>
<dbReference type="PRINTS" id="PR00126">
    <property type="entry name" value="ATPASEGAMMA"/>
</dbReference>
<keyword evidence="10" id="KW-0997">Cell inner membrane</keyword>
<dbReference type="SUPFAM" id="SSF52943">
    <property type="entry name" value="ATP synthase (F1-ATPase), gamma subunit"/>
    <property type="match status" value="1"/>
</dbReference>
<dbReference type="NCBIfam" id="NF004146">
    <property type="entry name" value="PRK05621.1-4"/>
    <property type="match status" value="1"/>
</dbReference>
<dbReference type="InterPro" id="IPR035968">
    <property type="entry name" value="ATP_synth_F1_ATPase_gsu"/>
</dbReference>
<evidence type="ECO:0000256" key="7">
    <source>
        <dbReference type="ARBA" id="ARBA00023136"/>
    </source>
</evidence>
<keyword evidence="11" id="KW-0378">Hydrolase</keyword>
<comment type="similarity">
    <text evidence="3 10">Belongs to the ATPase gamma chain family.</text>
</comment>
<dbReference type="EMBL" id="CP002382">
    <property type="protein sequence ID" value="AEP09009.1"/>
    <property type="molecule type" value="Genomic_DNA"/>
</dbReference>
<comment type="subunit">
    <text evidence="10">F-type ATPases have 2 components, CF(1) - the catalytic core - and CF(0) - the membrane proton channel. CF(1) has five subunits: alpha(3), beta(3), gamma(1), delta(1), epsilon(1). CF(0) has three main subunits: a, b and c.</text>
</comment>
<dbReference type="NCBIfam" id="TIGR01146">
    <property type="entry name" value="ATPsyn_F1gamma"/>
    <property type="match status" value="1"/>
</dbReference>
<keyword evidence="5 10" id="KW-0375">Hydrogen ion transport</keyword>
<evidence type="ECO:0000256" key="4">
    <source>
        <dbReference type="ARBA" id="ARBA00022448"/>
    </source>
</evidence>
<keyword evidence="6 10" id="KW-0406">Ion transport</keyword>
<name>G2KPA8_MICAA</name>
<evidence type="ECO:0000256" key="8">
    <source>
        <dbReference type="ARBA" id="ARBA00023196"/>
    </source>
</evidence>
<dbReference type="PIRSF" id="PIRSF039089">
    <property type="entry name" value="ATP_synthase_gamma"/>
    <property type="match status" value="1"/>
</dbReference>
<dbReference type="Gene3D" id="1.10.287.80">
    <property type="entry name" value="ATP synthase, gamma subunit, helix hairpin domain"/>
    <property type="match status" value="1"/>
</dbReference>
<comment type="function">
    <text evidence="1 10">Produces ATP from ADP in the presence of a proton gradient across the membrane. The gamma chain is believed to be important in regulating ATPase activity and the flow of protons through the CF(0) complex.</text>
</comment>
<keyword evidence="12" id="KW-1185">Reference proteome</keyword>
<dbReference type="GO" id="GO:0016787">
    <property type="term" value="F:hydrolase activity"/>
    <property type="evidence" value="ECO:0007669"/>
    <property type="project" value="UniProtKB-KW"/>
</dbReference>
<dbReference type="InterPro" id="IPR000131">
    <property type="entry name" value="ATP_synth_F1_gsu"/>
</dbReference>
<keyword evidence="4 10" id="KW-0813">Transport</keyword>
<dbReference type="GO" id="GO:0046933">
    <property type="term" value="F:proton-transporting ATP synthase activity, rotational mechanism"/>
    <property type="evidence" value="ECO:0007669"/>
    <property type="project" value="UniProtKB-UniRule"/>
</dbReference>
<evidence type="ECO:0000256" key="5">
    <source>
        <dbReference type="ARBA" id="ARBA00022781"/>
    </source>
</evidence>
<keyword evidence="9 10" id="KW-0066">ATP synthesis</keyword>
<evidence type="ECO:0000256" key="3">
    <source>
        <dbReference type="ARBA" id="ARBA00007681"/>
    </source>
</evidence>
<evidence type="ECO:0000256" key="2">
    <source>
        <dbReference type="ARBA" id="ARBA00004170"/>
    </source>
</evidence>
<dbReference type="Gene3D" id="3.40.1380.10">
    <property type="match status" value="1"/>
</dbReference>
<dbReference type="HAMAP" id="MF_00815">
    <property type="entry name" value="ATP_synth_gamma_bact"/>
    <property type="match status" value="1"/>
</dbReference>
<dbReference type="HOGENOM" id="CLU_050669_0_1_5"/>
<evidence type="ECO:0000256" key="9">
    <source>
        <dbReference type="ARBA" id="ARBA00023310"/>
    </source>
</evidence>
<dbReference type="Proteomes" id="UP000009286">
    <property type="component" value="Chromosome"/>
</dbReference>
<dbReference type="CDD" id="cd12151">
    <property type="entry name" value="F1-ATPase_gamma"/>
    <property type="match status" value="1"/>
</dbReference>
<protein>
    <recommendedName>
        <fullName evidence="10">ATP synthase gamma chain</fullName>
    </recommendedName>
    <alternativeName>
        <fullName evidence="10">ATP synthase F1 sector gamma subunit</fullName>
    </alternativeName>
    <alternativeName>
        <fullName evidence="10">F-ATPase gamma subunit</fullName>
    </alternativeName>
</protein>